<dbReference type="WormBase" id="CBG26067">
    <property type="protein sequence ID" value="CBP26568"/>
    <property type="gene ID" value="WBGene00087481"/>
</dbReference>
<keyword evidence="1" id="KW-0812">Transmembrane</keyword>
<dbReference type="HOGENOM" id="CLU_1779122_0_0_1"/>
<reference evidence="2 3" key="2">
    <citation type="journal article" date="2011" name="PLoS Genet.">
        <title>Caenorhabditis briggsae recombinant inbred line genotypes reveal inter-strain incompatibility and the evolution of recombination.</title>
        <authorList>
            <person name="Ross J.A."/>
            <person name="Koboldt D.C."/>
            <person name="Staisch J.E."/>
            <person name="Chamberlin H.M."/>
            <person name="Gupta B.P."/>
            <person name="Miller R.D."/>
            <person name="Baird S.E."/>
            <person name="Haag E.S."/>
        </authorList>
    </citation>
    <scope>NUCLEOTIDE SEQUENCE [LARGE SCALE GENOMIC DNA]</scope>
    <source>
        <strain evidence="2 3">AF16</strain>
    </source>
</reference>
<dbReference type="GeneID" id="68917549"/>
<evidence type="ECO:0000313" key="4">
    <source>
        <dbReference type="WormBase" id="CBG26067"/>
    </source>
</evidence>
<feature type="transmembrane region" description="Helical" evidence="1">
    <location>
        <begin position="98"/>
        <end position="118"/>
    </location>
</feature>
<dbReference type="eggNOG" id="ENOG502TIYY">
    <property type="taxonomic scope" value="Eukaryota"/>
</dbReference>
<dbReference type="KEGG" id="cbr:CBG_26067"/>
<dbReference type="RefSeq" id="XP_045100388.1">
    <property type="nucleotide sequence ID" value="XM_045244587.1"/>
</dbReference>
<dbReference type="Proteomes" id="UP000008549">
    <property type="component" value="Unassembled WGS sequence"/>
</dbReference>
<accession>B6ILQ0</accession>
<proteinExistence type="predicted"/>
<keyword evidence="3" id="KW-1185">Reference proteome</keyword>
<feature type="transmembrane region" description="Helical" evidence="1">
    <location>
        <begin position="7"/>
        <end position="24"/>
    </location>
</feature>
<reference evidence="2 3" key="1">
    <citation type="journal article" date="2003" name="PLoS Biol.">
        <title>The genome sequence of Caenorhabditis briggsae: a platform for comparative genomics.</title>
        <authorList>
            <person name="Stein L.D."/>
            <person name="Bao Z."/>
            <person name="Blasiar D."/>
            <person name="Blumenthal T."/>
            <person name="Brent M.R."/>
            <person name="Chen N."/>
            <person name="Chinwalla A."/>
            <person name="Clarke L."/>
            <person name="Clee C."/>
            <person name="Coghlan A."/>
            <person name="Coulson A."/>
            <person name="D'Eustachio P."/>
            <person name="Fitch D.H."/>
            <person name="Fulton L.A."/>
            <person name="Fulton R.E."/>
            <person name="Griffiths-Jones S."/>
            <person name="Harris T.W."/>
            <person name="Hillier L.W."/>
            <person name="Kamath R."/>
            <person name="Kuwabara P.E."/>
            <person name="Mardis E.R."/>
            <person name="Marra M.A."/>
            <person name="Miner T.L."/>
            <person name="Minx P."/>
            <person name="Mullikin J.C."/>
            <person name="Plumb R.W."/>
            <person name="Rogers J."/>
            <person name="Schein J.E."/>
            <person name="Sohrmann M."/>
            <person name="Spieth J."/>
            <person name="Stajich J.E."/>
            <person name="Wei C."/>
            <person name="Willey D."/>
            <person name="Wilson R.K."/>
            <person name="Durbin R."/>
            <person name="Waterston R.H."/>
        </authorList>
    </citation>
    <scope>NUCLEOTIDE SEQUENCE [LARGE SCALE GENOMIC DNA]</scope>
    <source>
        <strain evidence="2 3">AF16</strain>
    </source>
</reference>
<sequence length="146" mass="17195">MRNVRIGLAGMLISVWVIIAAVFTRDSLNYWKISHTSYQIAMFSIPAFMALFSSKYKKHFLQIDFNKFSYHKMVQIVVVIGIIHVSFAAYFIQSSIAYLLILILTIASFIFSVDLYTLMTAKSYRFREHYHYDRESQEILYHEEIV</sequence>
<dbReference type="InParanoid" id="B6ILQ0"/>
<evidence type="ECO:0000313" key="2">
    <source>
        <dbReference type="EMBL" id="CAS00830.1"/>
    </source>
</evidence>
<keyword evidence="1" id="KW-1133">Transmembrane helix</keyword>
<evidence type="ECO:0000256" key="1">
    <source>
        <dbReference type="SAM" id="Phobius"/>
    </source>
</evidence>
<gene>
    <name evidence="2 4" type="ORF">CBG26067</name>
    <name evidence="2" type="ORF">CBG_26067</name>
</gene>
<feature type="transmembrane region" description="Helical" evidence="1">
    <location>
        <begin position="73"/>
        <end position="92"/>
    </location>
</feature>
<dbReference type="CTD" id="68917549"/>
<name>B6ILQ0_CAEBR</name>
<evidence type="ECO:0000313" key="3">
    <source>
        <dbReference type="Proteomes" id="UP000008549"/>
    </source>
</evidence>
<dbReference type="EMBL" id="HE600921">
    <property type="protein sequence ID" value="CAS00830.1"/>
    <property type="molecule type" value="Genomic_DNA"/>
</dbReference>
<keyword evidence="1" id="KW-0472">Membrane</keyword>
<feature type="transmembrane region" description="Helical" evidence="1">
    <location>
        <begin position="36"/>
        <end position="52"/>
    </location>
</feature>
<protein>
    <submittedName>
        <fullName evidence="2">Protein CBG26067</fullName>
    </submittedName>
</protein>
<dbReference type="AlphaFoldDB" id="B6ILQ0"/>
<organism evidence="2 3">
    <name type="scientific">Caenorhabditis briggsae</name>
    <dbReference type="NCBI Taxonomy" id="6238"/>
    <lineage>
        <taxon>Eukaryota</taxon>
        <taxon>Metazoa</taxon>
        <taxon>Ecdysozoa</taxon>
        <taxon>Nematoda</taxon>
        <taxon>Chromadorea</taxon>
        <taxon>Rhabditida</taxon>
        <taxon>Rhabditina</taxon>
        <taxon>Rhabditomorpha</taxon>
        <taxon>Rhabditoidea</taxon>
        <taxon>Rhabditidae</taxon>
        <taxon>Peloderinae</taxon>
        <taxon>Caenorhabditis</taxon>
    </lineage>
</organism>